<organism evidence="1">
    <name type="scientific">uncultured prokaryote</name>
    <dbReference type="NCBI Taxonomy" id="198431"/>
    <lineage>
        <taxon>unclassified sequences</taxon>
        <taxon>environmental samples</taxon>
    </lineage>
</organism>
<dbReference type="EMBL" id="LN853440">
    <property type="protein sequence ID" value="CRY95941.1"/>
    <property type="molecule type" value="Genomic_DNA"/>
</dbReference>
<proteinExistence type="predicted"/>
<reference evidence="1" key="1">
    <citation type="submission" date="2015-06" db="EMBL/GenBank/DDBJ databases">
        <authorList>
            <person name="Joergensen T."/>
        </authorList>
    </citation>
    <scope>NUCLEOTIDE SEQUENCE</scope>
    <source>
        <plasmid evidence="1">pRGFK0834</plasmid>
    </source>
</reference>
<evidence type="ECO:0000313" key="1">
    <source>
        <dbReference type="EMBL" id="CRY95941.1"/>
    </source>
</evidence>
<dbReference type="AlphaFoldDB" id="A0A0H5Q1R9"/>
<sequence>MSFVSQVSKSRASSSRIGDSEIVITQSYKPSADSQELSIRATTATLKKAGINIGDTVDILYDIDNDKWMIKKTDGALKITGKENAPTGLIRYTLKEGHARFTEDKAILPVRKYSIDDFLDITDEQIIFKVK</sequence>
<name>A0A0H5Q1R9_9ZZZZ</name>
<geneLocation type="plasmid" evidence="1">
    <name>pRGFK0834</name>
</geneLocation>
<accession>A0A0H5Q1R9</accession>
<reference evidence="1" key="2">
    <citation type="submission" date="2015-07" db="EMBL/GenBank/DDBJ databases">
        <title>Plasmids, circular viruses and viroids from rat gut.</title>
        <authorList>
            <person name="Jorgensen T.J."/>
            <person name="Hansen M.A."/>
            <person name="Xu Z."/>
            <person name="Tabak M.A."/>
            <person name="Sorensen S.J."/>
            <person name="Hansen L.H."/>
        </authorList>
    </citation>
    <scope>NUCLEOTIDE SEQUENCE</scope>
    <source>
        <plasmid evidence="1">pRGFK0834</plasmid>
    </source>
</reference>
<protein>
    <submittedName>
        <fullName evidence="1">Uncharacterized protein</fullName>
    </submittedName>
</protein>
<keyword evidence="1" id="KW-0614">Plasmid</keyword>